<dbReference type="RefSeq" id="WP_256550244.1">
    <property type="nucleotide sequence ID" value="NZ_CP101751.1"/>
</dbReference>
<evidence type="ECO:0000313" key="2">
    <source>
        <dbReference type="Proteomes" id="UP001059844"/>
    </source>
</evidence>
<dbReference type="EMBL" id="CP101751">
    <property type="protein sequence ID" value="UUC44566.1"/>
    <property type="molecule type" value="Genomic_DNA"/>
</dbReference>
<keyword evidence="2" id="KW-1185">Reference proteome</keyword>
<dbReference type="Proteomes" id="UP001059844">
    <property type="component" value="Chromosome"/>
</dbReference>
<organism evidence="1 2">
    <name type="scientific">Flavobacterium cerinum</name>
    <dbReference type="NCBI Taxonomy" id="2502784"/>
    <lineage>
        <taxon>Bacteria</taxon>
        <taxon>Pseudomonadati</taxon>
        <taxon>Bacteroidota</taxon>
        <taxon>Flavobacteriia</taxon>
        <taxon>Flavobacteriales</taxon>
        <taxon>Flavobacteriaceae</taxon>
        <taxon>Flavobacterium</taxon>
    </lineage>
</organism>
<protein>
    <submittedName>
        <fullName evidence="1">Uncharacterized protein</fullName>
    </submittedName>
</protein>
<accession>A0ABY5IP01</accession>
<proteinExistence type="predicted"/>
<name>A0ABY5IP01_9FLAO</name>
<reference evidence="1" key="1">
    <citation type="submission" date="2022-07" db="EMBL/GenBank/DDBJ databases">
        <title>Isolation, identification, and degradation of a PFOSA degrading strain from sewage treatment plant.</title>
        <authorList>
            <person name="Zhang L."/>
            <person name="Huo Y."/>
        </authorList>
    </citation>
    <scope>NUCLEOTIDE SEQUENCE</scope>
    <source>
        <strain evidence="1">C1</strain>
    </source>
</reference>
<evidence type="ECO:0000313" key="1">
    <source>
        <dbReference type="EMBL" id="UUC44566.1"/>
    </source>
</evidence>
<gene>
    <name evidence="1" type="ORF">NOX80_13100</name>
</gene>
<sequence length="264" mass="30627">MKNTILFYFLFGMITIGFGQELSERKTNYDLDIMEYLDKSTDQETITFQTFLTNSKPFSKWDARPVNHQSVWLFNTIHKSSEVPNFIYGIFSVNKYNITKDEALKMPNQFLAEATDKKSVLIEHLKGNVKKFQDVSKLIGESDNTIFLNQSSQQRIDNLYKENDKYWQYKIPSDSPFPMSNTIETNLKASFSKKQVSVLNLLKELNVYAAIKTTKGIFYLADGLTDNSYGFYFTGKGAMETDNHLFEIIGTEKINENFYYYIAN</sequence>